<dbReference type="AlphaFoldDB" id="A0A2S9ZWG1"/>
<name>A0A2S9ZWG1_RHOTO</name>
<sequence>EEWSKRLAAVNVSKDDLNLLVANYLFTEGYLSAAENFSREAGLDTTRLGTAGGATYDLESIRNRMEIRRAVLKGEVETALEKVVDLDLEILDIDPSLHFHLLQQHLIELIRGQHIPEALAFAQNELAPLAEEHPKFLKELEKTMALLAFELPTLLPPMPATISSLLDPSQRLRTARELNAAILAAQGHAAEPKLPQLMTMMNWGEGLLLEKGVDWPKCESAATKTY</sequence>
<dbReference type="Proteomes" id="UP000239560">
    <property type="component" value="Unassembled WGS sequence"/>
</dbReference>
<dbReference type="Pfam" id="PF10607">
    <property type="entry name" value="CTLH"/>
    <property type="match status" value="1"/>
</dbReference>
<dbReference type="InterPro" id="IPR013144">
    <property type="entry name" value="CRA_dom"/>
</dbReference>
<feature type="non-terminal residue" evidence="2">
    <location>
        <position position="1"/>
    </location>
</feature>
<reference evidence="2 3" key="1">
    <citation type="journal article" date="2018" name="Elife">
        <title>Functional genomics of lipid metabolism in the oleaginous yeast Rhodosporidium toruloides.</title>
        <authorList>
            <person name="Coradetti S.T."/>
            <person name="Pinel D."/>
            <person name="Geiselman G."/>
            <person name="Ito M."/>
            <person name="Mondo S."/>
            <person name="Reilly M.C."/>
            <person name="Cheng Y.F."/>
            <person name="Bauer S."/>
            <person name="Grigoriev I."/>
            <person name="Gladden J.M."/>
            <person name="Simmons B.A."/>
            <person name="Brem R."/>
            <person name="Arkin A.P."/>
            <person name="Skerker J.M."/>
        </authorList>
    </citation>
    <scope>NUCLEOTIDE SEQUENCE [LARGE SCALE GENOMIC DNA]</scope>
    <source>
        <strain evidence="2 3">NBRC 0880</strain>
    </source>
</reference>
<dbReference type="InterPro" id="IPR050618">
    <property type="entry name" value="Ubq-SigPath_Reg"/>
</dbReference>
<protein>
    <submittedName>
        <fullName evidence="2">Lish motif-containing protein</fullName>
    </submittedName>
</protein>
<dbReference type="OrthoDB" id="2415936at2759"/>
<dbReference type="InterPro" id="IPR006594">
    <property type="entry name" value="LisH"/>
</dbReference>
<feature type="domain" description="CTLH" evidence="1">
    <location>
        <begin position="60"/>
        <end position="117"/>
    </location>
</feature>
<gene>
    <name evidence="2" type="ORF">AAT19DRAFT_11737</name>
</gene>
<evidence type="ECO:0000259" key="1">
    <source>
        <dbReference type="PROSITE" id="PS50897"/>
    </source>
</evidence>
<dbReference type="SMART" id="SM00757">
    <property type="entry name" value="CRA"/>
    <property type="match status" value="1"/>
</dbReference>
<dbReference type="PROSITE" id="PS50897">
    <property type="entry name" value="CTLH"/>
    <property type="match status" value="1"/>
</dbReference>
<dbReference type="InterPro" id="IPR006595">
    <property type="entry name" value="CTLH_C"/>
</dbReference>
<accession>A0A2S9ZWG1</accession>
<comment type="caution">
    <text evidence="2">The sequence shown here is derived from an EMBL/GenBank/DDBJ whole genome shotgun (WGS) entry which is preliminary data.</text>
</comment>
<evidence type="ECO:0000313" key="3">
    <source>
        <dbReference type="Proteomes" id="UP000239560"/>
    </source>
</evidence>
<dbReference type="InterPro" id="IPR024964">
    <property type="entry name" value="CTLH/CRA"/>
</dbReference>
<organism evidence="2 3">
    <name type="scientific">Rhodotorula toruloides</name>
    <name type="common">Yeast</name>
    <name type="synonym">Rhodosporidium toruloides</name>
    <dbReference type="NCBI Taxonomy" id="5286"/>
    <lineage>
        <taxon>Eukaryota</taxon>
        <taxon>Fungi</taxon>
        <taxon>Dikarya</taxon>
        <taxon>Basidiomycota</taxon>
        <taxon>Pucciniomycotina</taxon>
        <taxon>Microbotryomycetes</taxon>
        <taxon>Sporidiobolales</taxon>
        <taxon>Sporidiobolaceae</taxon>
        <taxon>Rhodotorula</taxon>
    </lineage>
</organism>
<dbReference type="SMART" id="SM00667">
    <property type="entry name" value="LisH"/>
    <property type="match status" value="1"/>
</dbReference>
<evidence type="ECO:0000313" key="2">
    <source>
        <dbReference type="EMBL" id="PRQ70084.1"/>
    </source>
</evidence>
<proteinExistence type="predicted"/>
<dbReference type="PANTHER" id="PTHR12864">
    <property type="entry name" value="RAN BINDING PROTEIN 9-RELATED"/>
    <property type="match status" value="1"/>
</dbReference>
<dbReference type="SMART" id="SM00668">
    <property type="entry name" value="CTLH"/>
    <property type="match status" value="1"/>
</dbReference>
<dbReference type="PROSITE" id="PS50896">
    <property type="entry name" value="LISH"/>
    <property type="match status" value="1"/>
</dbReference>
<dbReference type="EMBL" id="LCTV02000017">
    <property type="protein sequence ID" value="PRQ70084.1"/>
    <property type="molecule type" value="Genomic_DNA"/>
</dbReference>